<dbReference type="RefSeq" id="WP_168127528.1">
    <property type="nucleotide sequence ID" value="NZ_JBDJLH010000003.1"/>
</dbReference>
<sequence length="374" mass="43155">MIQVIPVETKKQKRLYIDFPHSLYAENPYYVPELYLAQYDLLTPGKHPFYKHSSTQLFLAYKDQKLVGRIAAIWNVNHNAFNQVQEGQWGFFDCINDQEVANALFQAAKDWVKAKGGTNIVGPINLTTNDTCGLLIEGFDSPPVAMMPYNFPYYPELVTQAGFQKKVDLRAYLVMENKASKRSVLLLEKLEERLNRSGIKIRQMNLKDFKNETERIREIYNKAWDKNLGFVPFTEDEFNYAAKEMKMIVDPRYALLAEKDGKVIGFALGIPDINQILIKIKRGRLLPTGIFKLLFGLKKVNLIRVLMLGVLDEYRKLGIEACLYGRIIKNSGDGFTVKGAECSWMLDTNYMMNHAIEQINGELYKRYRLYEQAL</sequence>
<organism evidence="1 2">
    <name type="scientific">Sphingobacterium kitahiroshimense</name>
    <dbReference type="NCBI Taxonomy" id="470446"/>
    <lineage>
        <taxon>Bacteria</taxon>
        <taxon>Pseudomonadati</taxon>
        <taxon>Bacteroidota</taxon>
        <taxon>Sphingobacteriia</taxon>
        <taxon>Sphingobacteriales</taxon>
        <taxon>Sphingobacteriaceae</taxon>
        <taxon>Sphingobacterium</taxon>
    </lineage>
</organism>
<dbReference type="InterPro" id="IPR039968">
    <property type="entry name" value="BcerS-like"/>
</dbReference>
<evidence type="ECO:0000313" key="1">
    <source>
        <dbReference type="EMBL" id="MEN5377073.1"/>
    </source>
</evidence>
<dbReference type="InterPro" id="IPR016181">
    <property type="entry name" value="Acyl_CoA_acyltransferase"/>
</dbReference>
<dbReference type="Gene3D" id="3.40.630.30">
    <property type="match status" value="1"/>
</dbReference>
<name>A0ABV0BSR9_9SPHI</name>
<keyword evidence="2" id="KW-1185">Reference proteome</keyword>
<dbReference type="EMBL" id="JBDJNQ010000002">
    <property type="protein sequence ID" value="MEN5377073.1"/>
    <property type="molecule type" value="Genomic_DNA"/>
</dbReference>
<dbReference type="SUPFAM" id="SSF55729">
    <property type="entry name" value="Acyl-CoA N-acyltransferases (Nat)"/>
    <property type="match status" value="1"/>
</dbReference>
<protein>
    <recommendedName>
        <fullName evidence="3">N-acetyltransferase domain-containing protein</fullName>
    </recommendedName>
</protein>
<dbReference type="Proteomes" id="UP001409291">
    <property type="component" value="Unassembled WGS sequence"/>
</dbReference>
<evidence type="ECO:0008006" key="3">
    <source>
        <dbReference type="Google" id="ProtNLM"/>
    </source>
</evidence>
<evidence type="ECO:0000313" key="2">
    <source>
        <dbReference type="Proteomes" id="UP001409291"/>
    </source>
</evidence>
<dbReference type="PANTHER" id="PTHR41368:SF1">
    <property type="entry name" value="PROTEIN YGHO"/>
    <property type="match status" value="1"/>
</dbReference>
<gene>
    <name evidence="1" type="ORF">ABE541_07355</name>
</gene>
<proteinExistence type="predicted"/>
<accession>A0ABV0BSR9</accession>
<reference evidence="1 2" key="1">
    <citation type="submission" date="2024-04" db="EMBL/GenBank/DDBJ databases">
        <title>WGS of bacteria from Torrens River.</title>
        <authorList>
            <person name="Wyrsch E.R."/>
            <person name="Drigo B."/>
        </authorList>
    </citation>
    <scope>NUCLEOTIDE SEQUENCE [LARGE SCALE GENOMIC DNA]</scope>
    <source>
        <strain evidence="1 2">TWI391</strain>
    </source>
</reference>
<dbReference type="PANTHER" id="PTHR41368">
    <property type="entry name" value="PROTEIN YGHO"/>
    <property type="match status" value="1"/>
</dbReference>
<comment type="caution">
    <text evidence="1">The sequence shown here is derived from an EMBL/GenBank/DDBJ whole genome shotgun (WGS) entry which is preliminary data.</text>
</comment>